<gene>
    <name evidence="2" type="ORF">HCN51_36340</name>
</gene>
<keyword evidence="1" id="KW-0812">Transmembrane</keyword>
<protein>
    <recommendedName>
        <fullName evidence="4">DUF2127 domain-containing protein</fullName>
    </recommendedName>
</protein>
<feature type="transmembrane region" description="Helical" evidence="1">
    <location>
        <begin position="118"/>
        <end position="135"/>
    </location>
</feature>
<keyword evidence="1" id="KW-0472">Membrane</keyword>
<keyword evidence="3" id="KW-1185">Reference proteome</keyword>
<keyword evidence="1" id="KW-1133">Transmembrane helix</keyword>
<organism evidence="2 3">
    <name type="scientific">Nonomuraea composti</name>
    <dbReference type="NCBI Taxonomy" id="2720023"/>
    <lineage>
        <taxon>Bacteria</taxon>
        <taxon>Bacillati</taxon>
        <taxon>Actinomycetota</taxon>
        <taxon>Actinomycetes</taxon>
        <taxon>Streptosporangiales</taxon>
        <taxon>Streptosporangiaceae</taxon>
        <taxon>Nonomuraea</taxon>
    </lineage>
</organism>
<sequence>MATHRFAAPARPAYFRQRTDPARQAHSRHRMESAQPVTMLASGLLAALAALSGVAALAGTIIGGPGQVPADLAYEPLVAELRRAEVHTELVMRGHVTASAGLLVLAVTLLLATRQRGAHVALTLVTLPVIALWVYDAGASVVVLRSVLSFAAAGCAACMLVLVWLPSSRRWLAFRPGR</sequence>
<dbReference type="Proteomes" id="UP000696294">
    <property type="component" value="Unassembled WGS sequence"/>
</dbReference>
<evidence type="ECO:0000313" key="2">
    <source>
        <dbReference type="EMBL" id="NJP94845.1"/>
    </source>
</evidence>
<evidence type="ECO:0000256" key="1">
    <source>
        <dbReference type="SAM" id="Phobius"/>
    </source>
</evidence>
<name>A0ABX1BAM8_9ACTN</name>
<proteinExistence type="predicted"/>
<accession>A0ABX1BAM8</accession>
<dbReference type="EMBL" id="JAATEP010000032">
    <property type="protein sequence ID" value="NJP94845.1"/>
    <property type="molecule type" value="Genomic_DNA"/>
</dbReference>
<feature type="transmembrane region" description="Helical" evidence="1">
    <location>
        <begin position="90"/>
        <end position="111"/>
    </location>
</feature>
<feature type="transmembrane region" description="Helical" evidence="1">
    <location>
        <begin position="147"/>
        <end position="165"/>
    </location>
</feature>
<reference evidence="2 3" key="1">
    <citation type="submission" date="2020-03" db="EMBL/GenBank/DDBJ databases">
        <title>WGS of actinomycetes isolated from Thailand.</title>
        <authorList>
            <person name="Thawai C."/>
        </authorList>
    </citation>
    <scope>NUCLEOTIDE SEQUENCE [LARGE SCALE GENOMIC DNA]</scope>
    <source>
        <strain evidence="2 3">FMUSA5-5</strain>
    </source>
</reference>
<evidence type="ECO:0008006" key="4">
    <source>
        <dbReference type="Google" id="ProtNLM"/>
    </source>
</evidence>
<comment type="caution">
    <text evidence="2">The sequence shown here is derived from an EMBL/GenBank/DDBJ whole genome shotgun (WGS) entry which is preliminary data.</text>
</comment>
<dbReference type="RefSeq" id="WP_168016029.1">
    <property type="nucleotide sequence ID" value="NZ_JAATEP010000032.1"/>
</dbReference>
<evidence type="ECO:0000313" key="3">
    <source>
        <dbReference type="Proteomes" id="UP000696294"/>
    </source>
</evidence>
<feature type="transmembrane region" description="Helical" evidence="1">
    <location>
        <begin position="37"/>
        <end position="62"/>
    </location>
</feature>